<accession>A0A183IFM9</accession>
<keyword evidence="3" id="KW-1185">Reference proteome</keyword>
<evidence type="ECO:0000313" key="2">
    <source>
        <dbReference type="EMBL" id="VDO97589.1"/>
    </source>
</evidence>
<evidence type="ECO:0000256" key="1">
    <source>
        <dbReference type="SAM" id="SignalP"/>
    </source>
</evidence>
<feature type="signal peptide" evidence="1">
    <location>
        <begin position="1"/>
        <end position="27"/>
    </location>
</feature>
<reference evidence="2 3" key="2">
    <citation type="submission" date="2018-11" db="EMBL/GenBank/DDBJ databases">
        <authorList>
            <consortium name="Pathogen Informatics"/>
        </authorList>
    </citation>
    <scope>NUCLEOTIDE SEQUENCE [LARGE SCALE GENOMIC DNA]</scope>
</reference>
<proteinExistence type="predicted"/>
<feature type="chain" id="PRO_5043139942" evidence="1">
    <location>
        <begin position="28"/>
        <end position="573"/>
    </location>
</feature>
<sequence length="573" mass="64948">MRPVSLAFGLLFKVCWIFAVWSPRGCGSTLRLADTSECLLAQLLECLNDDYRLSLGATFPWNCSTLLDRLGTNRLTDLWYEQMCRNATSATGSAALPDLKQSVQVYENCNITVSTSEVPSVQVHVDKCPKMAYCMLEGSWAVRNNITFELSDVCFVGRLRLVVVFENFSAVSIVHEQPLVLPKFRMGPVMQSMPYINNTSKMAIANFAWKHPFGYENKGVSDYSYTVTALSCNYSRIDTLEKTLVCKSMNETGGSLSIAFPPHLVEEECKFRIKIWGFNICGEKTMKSAISYLKLSCTEINGYHCHHSSLKPKCVTRVEVEAVSDKTRANLISATLTWQKLEELPLYFHMYWGRAEVVKRSHREMHLHENYDGFLPIRSIPWHGSTSLDAAEWTIRYAIDQRTANHLKIASNASMITLDDLELGDIYGVQDVPEQLCSITSQDTSDVRISENLLELDSSDVSIIYFEEGGIIVNVSWQYPVTLDSNDVKNFTLKLVGPYNIEPTHCATYMRFISVISNYRSPIATVLLPQPFLDEHYHYKNPEWQELPKHCVYSAAKNAQTTVNQANYMYGIV</sequence>
<dbReference type="WBParaSite" id="SBAD_0000254001-mRNA-1">
    <property type="protein sequence ID" value="SBAD_0000254001-mRNA-1"/>
    <property type="gene ID" value="SBAD_0000254001"/>
</dbReference>
<dbReference type="EMBL" id="UZAM01007220">
    <property type="protein sequence ID" value="VDO97589.1"/>
    <property type="molecule type" value="Genomic_DNA"/>
</dbReference>
<evidence type="ECO:0000313" key="3">
    <source>
        <dbReference type="Proteomes" id="UP000270296"/>
    </source>
</evidence>
<dbReference type="Proteomes" id="UP000270296">
    <property type="component" value="Unassembled WGS sequence"/>
</dbReference>
<reference evidence="4" key="1">
    <citation type="submission" date="2016-06" db="UniProtKB">
        <authorList>
            <consortium name="WormBaseParasite"/>
        </authorList>
    </citation>
    <scope>IDENTIFICATION</scope>
</reference>
<protein>
    <submittedName>
        <fullName evidence="4">IL17_R_N domain-containing protein</fullName>
    </submittedName>
</protein>
<organism evidence="4">
    <name type="scientific">Soboliphyme baturini</name>
    <dbReference type="NCBI Taxonomy" id="241478"/>
    <lineage>
        <taxon>Eukaryota</taxon>
        <taxon>Metazoa</taxon>
        <taxon>Ecdysozoa</taxon>
        <taxon>Nematoda</taxon>
        <taxon>Enoplea</taxon>
        <taxon>Dorylaimia</taxon>
        <taxon>Dioctophymatida</taxon>
        <taxon>Dioctophymatoidea</taxon>
        <taxon>Soboliphymatidae</taxon>
        <taxon>Soboliphyme</taxon>
    </lineage>
</organism>
<keyword evidence="1" id="KW-0732">Signal</keyword>
<dbReference type="AlphaFoldDB" id="A0A183IFM9"/>
<evidence type="ECO:0000313" key="4">
    <source>
        <dbReference type="WBParaSite" id="SBAD_0000254001-mRNA-1"/>
    </source>
</evidence>
<gene>
    <name evidence="2" type="ORF">SBAD_LOCUS2423</name>
</gene>
<name>A0A183IFM9_9BILA</name>